<reference evidence="1 2" key="1">
    <citation type="submission" date="2019-02" db="EMBL/GenBank/DDBJ databases">
        <title>Pedobacter sp. RP-1-13 sp. nov., isolated from Arctic soil.</title>
        <authorList>
            <person name="Dahal R.H."/>
        </authorList>
    </citation>
    <scope>NUCLEOTIDE SEQUENCE [LARGE SCALE GENOMIC DNA]</scope>
    <source>
        <strain evidence="1 2">RP-1-13</strain>
    </source>
</reference>
<organism evidence="1 2">
    <name type="scientific">Pedobacter frigiditerrae</name>
    <dbReference type="NCBI Taxonomy" id="2530452"/>
    <lineage>
        <taxon>Bacteria</taxon>
        <taxon>Pseudomonadati</taxon>
        <taxon>Bacteroidota</taxon>
        <taxon>Sphingobacteriia</taxon>
        <taxon>Sphingobacteriales</taxon>
        <taxon>Sphingobacteriaceae</taxon>
        <taxon>Pedobacter</taxon>
    </lineage>
</organism>
<proteinExistence type="predicted"/>
<dbReference type="Proteomes" id="UP000292884">
    <property type="component" value="Unassembled WGS sequence"/>
</dbReference>
<accession>A0A4R0MYH6</accession>
<evidence type="ECO:0000313" key="2">
    <source>
        <dbReference type="Proteomes" id="UP000292884"/>
    </source>
</evidence>
<name>A0A4R0MYH6_9SPHI</name>
<comment type="caution">
    <text evidence="1">The sequence shown here is derived from an EMBL/GenBank/DDBJ whole genome shotgun (WGS) entry which is preliminary data.</text>
</comment>
<dbReference type="RefSeq" id="WP_131553290.1">
    <property type="nucleotide sequence ID" value="NZ_SJSK01000002.1"/>
</dbReference>
<evidence type="ECO:0000313" key="1">
    <source>
        <dbReference type="EMBL" id="TCC92350.1"/>
    </source>
</evidence>
<dbReference type="EMBL" id="SJSK01000002">
    <property type="protein sequence ID" value="TCC92350.1"/>
    <property type="molecule type" value="Genomic_DNA"/>
</dbReference>
<dbReference type="AlphaFoldDB" id="A0A4R0MYH6"/>
<gene>
    <name evidence="1" type="ORF">EZ428_11530</name>
</gene>
<keyword evidence="2" id="KW-1185">Reference proteome</keyword>
<protein>
    <submittedName>
        <fullName evidence="1">Uncharacterized protein</fullName>
    </submittedName>
</protein>
<sequence>MKDYQKSVDAIISILKLMIIAPQQLMFKSAPGAIYLVSMGLFYSERTFVGKAVLSNQNLHPAAILRAGFCLGETIERNNWRKIIFSHRKKERIRGKTRMMPVKDY</sequence>